<dbReference type="AlphaFoldDB" id="A0ABC9DNQ9"/>
<dbReference type="Pfam" id="PF00651">
    <property type="entry name" value="BTB"/>
    <property type="match status" value="2"/>
</dbReference>
<dbReference type="Gene3D" id="1.25.40.420">
    <property type="match status" value="2"/>
</dbReference>
<dbReference type="InterPro" id="IPR056423">
    <property type="entry name" value="BACK_BPM_SPOP"/>
</dbReference>
<dbReference type="PANTHER" id="PTHR26379:SF191">
    <property type="entry name" value="OS06G0251200 PROTEIN"/>
    <property type="match status" value="1"/>
</dbReference>
<reference evidence="5" key="1">
    <citation type="submission" date="2024-10" db="EMBL/GenBank/DDBJ databases">
        <authorList>
            <person name="Ryan C."/>
        </authorList>
    </citation>
    <scope>NUCLEOTIDE SEQUENCE [LARGE SCALE GENOMIC DNA]</scope>
</reference>
<dbReference type="Pfam" id="PF24570">
    <property type="entry name" value="BACK_BPM_SPOP"/>
    <property type="match status" value="2"/>
</dbReference>
<protein>
    <recommendedName>
        <fullName evidence="4">BTB domain-containing protein</fullName>
    </recommendedName>
</protein>
<dbReference type="PANTHER" id="PTHR26379">
    <property type="entry name" value="BTB/POZ AND MATH DOMAIN-CONTAINING PROTEIN 1"/>
    <property type="match status" value="1"/>
</dbReference>
<dbReference type="Proteomes" id="UP001497457">
    <property type="component" value="Chromosome 34rd"/>
</dbReference>
<gene>
    <name evidence="5" type="ORF">URODEC1_LOCUS86673</name>
</gene>
<evidence type="ECO:0000256" key="3">
    <source>
        <dbReference type="SAM" id="MobiDB-lite"/>
    </source>
</evidence>
<feature type="region of interest" description="Disordered" evidence="3">
    <location>
        <begin position="173"/>
        <end position="203"/>
    </location>
</feature>
<feature type="domain" description="BTB" evidence="4">
    <location>
        <begin position="348"/>
        <end position="415"/>
    </location>
</feature>
<dbReference type="SUPFAM" id="SSF49599">
    <property type="entry name" value="TRAF domain-like"/>
    <property type="match status" value="1"/>
</dbReference>
<proteinExistence type="inferred from homology"/>
<dbReference type="InterPro" id="IPR000210">
    <property type="entry name" value="BTB/POZ_dom"/>
</dbReference>
<evidence type="ECO:0000256" key="2">
    <source>
        <dbReference type="ARBA" id="ARBA00010846"/>
    </source>
</evidence>
<dbReference type="SUPFAM" id="SSF54695">
    <property type="entry name" value="POZ domain"/>
    <property type="match status" value="2"/>
</dbReference>
<feature type="compositionally biased region" description="Low complexity" evidence="3">
    <location>
        <begin position="137"/>
        <end position="154"/>
    </location>
</feature>
<evidence type="ECO:0000256" key="1">
    <source>
        <dbReference type="ARBA" id="ARBA00004906"/>
    </source>
</evidence>
<dbReference type="InterPro" id="IPR011333">
    <property type="entry name" value="SKP1/BTB/POZ_sf"/>
</dbReference>
<evidence type="ECO:0000259" key="4">
    <source>
        <dbReference type="PROSITE" id="PS50097"/>
    </source>
</evidence>
<dbReference type="PROSITE" id="PS50097">
    <property type="entry name" value="BTB"/>
    <property type="match status" value="1"/>
</dbReference>
<dbReference type="Gene3D" id="2.60.210.10">
    <property type="entry name" value="Apoptosis, Tumor Necrosis Factor Receptor Associated Protein 2, Chain A"/>
    <property type="match status" value="1"/>
</dbReference>
<organism evidence="5 6">
    <name type="scientific">Urochloa decumbens</name>
    <dbReference type="NCBI Taxonomy" id="240449"/>
    <lineage>
        <taxon>Eukaryota</taxon>
        <taxon>Viridiplantae</taxon>
        <taxon>Streptophyta</taxon>
        <taxon>Embryophyta</taxon>
        <taxon>Tracheophyta</taxon>
        <taxon>Spermatophyta</taxon>
        <taxon>Magnoliopsida</taxon>
        <taxon>Liliopsida</taxon>
        <taxon>Poales</taxon>
        <taxon>Poaceae</taxon>
        <taxon>PACMAD clade</taxon>
        <taxon>Panicoideae</taxon>
        <taxon>Panicodae</taxon>
        <taxon>Paniceae</taxon>
        <taxon>Melinidinae</taxon>
        <taxon>Urochloa</taxon>
    </lineage>
</organism>
<comment type="pathway">
    <text evidence="1">Protein modification; protein ubiquitination.</text>
</comment>
<comment type="similarity">
    <text evidence="2">Belongs to the Tdpoz family.</text>
</comment>
<name>A0ABC9DNQ9_9POAL</name>
<evidence type="ECO:0000313" key="5">
    <source>
        <dbReference type="EMBL" id="CAL5041478.1"/>
    </source>
</evidence>
<dbReference type="InterPro" id="IPR008974">
    <property type="entry name" value="TRAF-like"/>
</dbReference>
<dbReference type="Gene3D" id="3.30.710.10">
    <property type="entry name" value="Potassium Channel Kv1.1, Chain A"/>
    <property type="match status" value="2"/>
</dbReference>
<feature type="region of interest" description="Disordered" evidence="3">
    <location>
        <begin position="122"/>
        <end position="156"/>
    </location>
</feature>
<evidence type="ECO:0000313" key="6">
    <source>
        <dbReference type="Proteomes" id="UP001497457"/>
    </source>
</evidence>
<keyword evidence="6" id="KW-1185">Reference proteome</keyword>
<accession>A0ABC9DNQ9</accession>
<dbReference type="InterPro" id="IPR045005">
    <property type="entry name" value="BPM1-6"/>
</dbReference>
<sequence length="515" mass="55871">MKEARLQRVEIKDMDAAVFRAMLRFIYTDMVPELDRPEDGVVMAQHLLAAADLYGLDSLKSMCEDKLCDGTNVETAATALGLAEHHGCSKRKARCLELIAANLDAVMDTEGYKHLMTSSPLVMNDKLPRRPPHAIGRAPTRQQTAQSAAPASSSGKKYFNPWGCPLRTSPTPHAPFTCSRSTATRPPLRRRTPSRPSDWPWVGSIGRSATPRATTATGYDSIAFKLVLLGAARRGNVKASLRCQLLYASSNSNARFATGYFVKGQTSHAFKRIGESSEWVPLCRKIDLEAPGRGIIADDSFTVECTITVVAEQVPAGTAMATALVPPYTGSQSLNHDLGELLGKGTGSDVTLAVAGESFAAHKAILASRSPVFMAEFFGTMKESHSELVEIKDMEATVFGAMLGFIYTDMVPELDRPEDGVVMAQHLLAAADRYGIGRLKSMCEDKLCDGTDMETAAMTLALAEQHGCSKLKAQCVELIAANLDAVMETQGYKNLMISFPLVMNDLLRAMRGRKN</sequence>
<dbReference type="SMART" id="SM00225">
    <property type="entry name" value="BTB"/>
    <property type="match status" value="2"/>
</dbReference>
<dbReference type="EMBL" id="OZ075144">
    <property type="protein sequence ID" value="CAL5041478.1"/>
    <property type="molecule type" value="Genomic_DNA"/>
</dbReference>